<keyword evidence="10" id="KW-0804">Transcription</keyword>
<evidence type="ECO:0000313" key="15">
    <source>
        <dbReference type="Ensembl" id="ENSECRP00000023621.1"/>
    </source>
</evidence>
<feature type="domain" description="C2H2-type" evidence="14">
    <location>
        <begin position="187"/>
        <end position="214"/>
    </location>
</feature>
<comment type="subcellular location">
    <subcellularLocation>
        <location evidence="2">Nucleus</location>
    </subcellularLocation>
</comment>
<dbReference type="RefSeq" id="XP_028646610.1">
    <property type="nucleotide sequence ID" value="XM_028790777.2"/>
</dbReference>
<evidence type="ECO:0000256" key="10">
    <source>
        <dbReference type="ARBA" id="ARBA00023163"/>
    </source>
</evidence>
<evidence type="ECO:0000256" key="12">
    <source>
        <dbReference type="PROSITE-ProRule" id="PRU00042"/>
    </source>
</evidence>
<dbReference type="Gene3D" id="3.30.160.60">
    <property type="entry name" value="Classic Zinc Finger"/>
    <property type="match status" value="9"/>
</dbReference>
<evidence type="ECO:0000259" key="14">
    <source>
        <dbReference type="PROSITE" id="PS50157"/>
    </source>
</evidence>
<comment type="similarity">
    <text evidence="3">Belongs to the krueppel C2H2-type zinc-finger protein family.</text>
</comment>
<dbReference type="FunFam" id="3.30.160.60:FF:000624">
    <property type="entry name" value="zinc finger protein 697"/>
    <property type="match status" value="1"/>
</dbReference>
<keyword evidence="7" id="KW-0862">Zinc</keyword>
<dbReference type="SUPFAM" id="SSF57667">
    <property type="entry name" value="beta-beta-alpha zinc fingers"/>
    <property type="match status" value="5"/>
</dbReference>
<feature type="domain" description="C2H2-type" evidence="14">
    <location>
        <begin position="383"/>
        <end position="410"/>
    </location>
</feature>
<comment type="function">
    <text evidence="1">May be involved in transcriptional regulation.</text>
</comment>
<feature type="domain" description="C2H2-type" evidence="14">
    <location>
        <begin position="215"/>
        <end position="242"/>
    </location>
</feature>
<feature type="domain" description="C2H2-type" evidence="14">
    <location>
        <begin position="327"/>
        <end position="354"/>
    </location>
</feature>
<protein>
    <submittedName>
        <fullName evidence="15">Zinc finger protein 664-like</fullName>
    </submittedName>
</protein>
<name>A0A8C4XDB9_ERPCA</name>
<sequence>MASADDNGVDRIKEEDCEWGPESFCVKQEDHNESVSILKVDQPEEGVVRIKIEAVSSVKEDVTPANQCGWQEWPTLQGRKRGQRTSQRLSAESGNGLPELEEPINEARGRLGETRGNSAVCLQEDDQLFSSFAQTFSQHQSQQKKHINFMWKSTSTSETGILDPLECGSLPFVNQSHSRNHNVEKPHCCSECGKQFSKRKNLKIHTRIHTGVKPHCCSECGKRFSHSSSLQIHTRIHTGEKPYSCSECGKQFTDSSSLQRHIRIHSGEKPYFCTECGKRFLYLSGVKSHSRVHSGEKPYCCSECGKRFSQISNLKNHTRIHTGEKPHCCFECGKRFSKINNLKIHTRIHTGEKRFSCSECGKQFTDNRSLQSHSRIHTGEKPYRCSECGKEFSRKNSLRRHTRVHTGEKPYCCSECGKAFSQLSSLQSHTRIHTTNGPNNREDTQDLPQNSSYEFVGGPHPVQLKANIVHL</sequence>
<evidence type="ECO:0000256" key="5">
    <source>
        <dbReference type="ARBA" id="ARBA00022737"/>
    </source>
</evidence>
<dbReference type="OrthoDB" id="3437960at2759"/>
<dbReference type="FunFam" id="3.30.160.60:FF:000912">
    <property type="entry name" value="Zinc finger protein 660"/>
    <property type="match status" value="1"/>
</dbReference>
<feature type="domain" description="C2H2-type" evidence="14">
    <location>
        <begin position="411"/>
        <end position="438"/>
    </location>
</feature>
<feature type="region of interest" description="Disordered" evidence="13">
    <location>
        <begin position="431"/>
        <end position="458"/>
    </location>
</feature>
<evidence type="ECO:0000256" key="8">
    <source>
        <dbReference type="ARBA" id="ARBA00023015"/>
    </source>
</evidence>
<dbReference type="GO" id="GO:0002682">
    <property type="term" value="P:regulation of immune system process"/>
    <property type="evidence" value="ECO:0007669"/>
    <property type="project" value="TreeGrafter"/>
</dbReference>
<feature type="region of interest" description="Disordered" evidence="13">
    <location>
        <begin position="74"/>
        <end position="100"/>
    </location>
</feature>
<dbReference type="FunFam" id="3.30.160.60:FF:000360">
    <property type="entry name" value="zinc finger protein 572"/>
    <property type="match status" value="1"/>
</dbReference>
<dbReference type="RefSeq" id="XP_051783514.1">
    <property type="nucleotide sequence ID" value="XM_051927554.1"/>
</dbReference>
<keyword evidence="11" id="KW-0539">Nucleus</keyword>
<evidence type="ECO:0000256" key="9">
    <source>
        <dbReference type="ARBA" id="ARBA00023125"/>
    </source>
</evidence>
<dbReference type="FunFam" id="3.30.160.60:FF:001954">
    <property type="entry name" value="Zinc finger protein 787"/>
    <property type="match status" value="1"/>
</dbReference>
<feature type="domain" description="C2H2-type" evidence="14">
    <location>
        <begin position="299"/>
        <end position="326"/>
    </location>
</feature>
<accession>A0A8C4XDB9</accession>
<dbReference type="Pfam" id="PF00096">
    <property type="entry name" value="zf-C2H2"/>
    <property type="match status" value="7"/>
</dbReference>
<dbReference type="GO" id="GO:0001817">
    <property type="term" value="P:regulation of cytokine production"/>
    <property type="evidence" value="ECO:0007669"/>
    <property type="project" value="TreeGrafter"/>
</dbReference>
<dbReference type="GeneID" id="114641742"/>
<reference evidence="15" key="2">
    <citation type="submission" date="2025-09" db="UniProtKB">
        <authorList>
            <consortium name="Ensembl"/>
        </authorList>
    </citation>
    <scope>IDENTIFICATION</scope>
</reference>
<dbReference type="InterPro" id="IPR013087">
    <property type="entry name" value="Znf_C2H2_type"/>
</dbReference>
<dbReference type="AlphaFoldDB" id="A0A8C4XDB9"/>
<dbReference type="FunFam" id="3.30.160.60:FF:000188">
    <property type="entry name" value="Zinc finger protein 787"/>
    <property type="match status" value="1"/>
</dbReference>
<dbReference type="GeneTree" id="ENSGT01150000286952"/>
<keyword evidence="9" id="KW-0238">DNA-binding</keyword>
<keyword evidence="16" id="KW-1185">Reference proteome</keyword>
<feature type="domain" description="C2H2-type" evidence="14">
    <location>
        <begin position="355"/>
        <end position="382"/>
    </location>
</feature>
<dbReference type="Ensembl" id="ENSECRT00000024133.1">
    <property type="protein sequence ID" value="ENSECRP00000023621.1"/>
    <property type="gene ID" value="ENSECRG00000015995.1"/>
</dbReference>
<dbReference type="PROSITE" id="PS50157">
    <property type="entry name" value="ZINC_FINGER_C2H2_2"/>
    <property type="match status" value="9"/>
</dbReference>
<feature type="compositionally biased region" description="Polar residues" evidence="13">
    <location>
        <begin position="84"/>
        <end position="93"/>
    </location>
</feature>
<organism evidence="15 16">
    <name type="scientific">Erpetoichthys calabaricus</name>
    <name type="common">Rope fish</name>
    <name type="synonym">Calamoichthys calabaricus</name>
    <dbReference type="NCBI Taxonomy" id="27687"/>
    <lineage>
        <taxon>Eukaryota</taxon>
        <taxon>Metazoa</taxon>
        <taxon>Chordata</taxon>
        <taxon>Craniata</taxon>
        <taxon>Vertebrata</taxon>
        <taxon>Euteleostomi</taxon>
        <taxon>Actinopterygii</taxon>
        <taxon>Polypteriformes</taxon>
        <taxon>Polypteridae</taxon>
        <taxon>Erpetoichthys</taxon>
    </lineage>
</organism>
<feature type="domain" description="C2H2-type" evidence="14">
    <location>
        <begin position="271"/>
        <end position="298"/>
    </location>
</feature>
<dbReference type="GO" id="GO:0001227">
    <property type="term" value="F:DNA-binding transcription repressor activity, RNA polymerase II-specific"/>
    <property type="evidence" value="ECO:0007669"/>
    <property type="project" value="TreeGrafter"/>
</dbReference>
<evidence type="ECO:0000256" key="7">
    <source>
        <dbReference type="ARBA" id="ARBA00022833"/>
    </source>
</evidence>
<gene>
    <name evidence="15" type="primary">LOC114641742</name>
</gene>
<keyword evidence="8" id="KW-0805">Transcription regulation</keyword>
<evidence type="ECO:0000256" key="11">
    <source>
        <dbReference type="ARBA" id="ARBA00023242"/>
    </source>
</evidence>
<dbReference type="InterPro" id="IPR036236">
    <property type="entry name" value="Znf_C2H2_sf"/>
</dbReference>
<dbReference type="Pfam" id="PF13912">
    <property type="entry name" value="zf-C2H2_6"/>
    <property type="match status" value="1"/>
</dbReference>
<evidence type="ECO:0000256" key="6">
    <source>
        <dbReference type="ARBA" id="ARBA00022771"/>
    </source>
</evidence>
<keyword evidence="6 12" id="KW-0863">Zinc-finger</keyword>
<proteinExistence type="inferred from homology"/>
<feature type="domain" description="C2H2-type" evidence="14">
    <location>
        <begin position="243"/>
        <end position="270"/>
    </location>
</feature>
<dbReference type="GO" id="GO:0005654">
    <property type="term" value="C:nucleoplasm"/>
    <property type="evidence" value="ECO:0007669"/>
    <property type="project" value="TreeGrafter"/>
</dbReference>
<dbReference type="GO" id="GO:0008270">
    <property type="term" value="F:zinc ion binding"/>
    <property type="evidence" value="ECO:0007669"/>
    <property type="project" value="UniProtKB-KW"/>
</dbReference>
<evidence type="ECO:0000256" key="4">
    <source>
        <dbReference type="ARBA" id="ARBA00022723"/>
    </source>
</evidence>
<dbReference type="GO" id="GO:0045595">
    <property type="term" value="P:regulation of cell differentiation"/>
    <property type="evidence" value="ECO:0007669"/>
    <property type="project" value="UniProtKB-ARBA"/>
</dbReference>
<keyword evidence="5" id="KW-0677">Repeat</keyword>
<dbReference type="FunFam" id="3.30.160.60:FF:002343">
    <property type="entry name" value="Zinc finger protein 33A"/>
    <property type="match status" value="4"/>
</dbReference>
<dbReference type="SMART" id="SM00355">
    <property type="entry name" value="ZnF_C2H2"/>
    <property type="match status" value="9"/>
</dbReference>
<evidence type="ECO:0000313" key="16">
    <source>
        <dbReference type="Proteomes" id="UP000694620"/>
    </source>
</evidence>
<reference evidence="15" key="1">
    <citation type="submission" date="2025-08" db="UniProtKB">
        <authorList>
            <consortium name="Ensembl"/>
        </authorList>
    </citation>
    <scope>IDENTIFICATION</scope>
</reference>
<evidence type="ECO:0000256" key="1">
    <source>
        <dbReference type="ARBA" id="ARBA00003767"/>
    </source>
</evidence>
<dbReference type="PANTHER" id="PTHR24399">
    <property type="entry name" value="ZINC FINGER AND BTB DOMAIN-CONTAINING"/>
    <property type="match status" value="1"/>
</dbReference>
<dbReference type="PANTHER" id="PTHR24399:SF23">
    <property type="entry name" value="C2H2-TYPE DOMAIN-CONTAINING PROTEIN"/>
    <property type="match status" value="1"/>
</dbReference>
<evidence type="ECO:0000256" key="3">
    <source>
        <dbReference type="ARBA" id="ARBA00006991"/>
    </source>
</evidence>
<dbReference type="Proteomes" id="UP000694620">
    <property type="component" value="Unassembled WGS sequence"/>
</dbReference>
<dbReference type="GO" id="GO:0000978">
    <property type="term" value="F:RNA polymerase II cis-regulatory region sequence-specific DNA binding"/>
    <property type="evidence" value="ECO:0007669"/>
    <property type="project" value="TreeGrafter"/>
</dbReference>
<dbReference type="PROSITE" id="PS00028">
    <property type="entry name" value="ZINC_FINGER_C2H2_1"/>
    <property type="match status" value="9"/>
</dbReference>
<evidence type="ECO:0000256" key="2">
    <source>
        <dbReference type="ARBA" id="ARBA00004123"/>
    </source>
</evidence>
<keyword evidence="4" id="KW-0479">Metal-binding</keyword>
<evidence type="ECO:0000256" key="13">
    <source>
        <dbReference type="SAM" id="MobiDB-lite"/>
    </source>
</evidence>